<gene>
    <name evidence="2" type="ORF">FGL95_05360</name>
</gene>
<feature type="domain" description="DUF427" evidence="1">
    <location>
        <begin position="162"/>
        <end position="253"/>
    </location>
</feature>
<comment type="caution">
    <text evidence="2">The sequence shown here is derived from an EMBL/GenBank/DDBJ whole genome shotgun (WGS) entry which is preliminary data.</text>
</comment>
<proteinExistence type="predicted"/>
<dbReference type="InterPro" id="IPR007361">
    <property type="entry name" value="DUF427"/>
</dbReference>
<name>A0A848K5Y8_9NOCA</name>
<dbReference type="Proteomes" id="UP000535543">
    <property type="component" value="Unassembled WGS sequence"/>
</dbReference>
<dbReference type="EMBL" id="VCQU01000001">
    <property type="protein sequence ID" value="NMN94465.1"/>
    <property type="molecule type" value="Genomic_DNA"/>
</dbReference>
<reference evidence="2 3" key="2">
    <citation type="submission" date="2020-06" db="EMBL/GenBank/DDBJ databases">
        <title>Antribacter stalactiti gen. nov., sp. nov., a new member of the family Nacardiaceae isolated from a cave.</title>
        <authorList>
            <person name="Kim I.S."/>
        </authorList>
    </citation>
    <scope>NUCLEOTIDE SEQUENCE [LARGE SCALE GENOMIC DNA]</scope>
    <source>
        <strain evidence="2 3">YC2-7</strain>
    </source>
</reference>
<dbReference type="RefSeq" id="WP_169585112.1">
    <property type="nucleotide sequence ID" value="NZ_VCQU01000001.1"/>
</dbReference>
<reference evidence="2 3" key="1">
    <citation type="submission" date="2019-05" db="EMBL/GenBank/DDBJ databases">
        <authorList>
            <person name="Lee S.D."/>
        </authorList>
    </citation>
    <scope>NUCLEOTIDE SEQUENCE [LARGE SCALE GENOMIC DNA]</scope>
    <source>
        <strain evidence="2 3">YC2-7</strain>
    </source>
</reference>
<accession>A0A848K5Y8</accession>
<dbReference type="Gene3D" id="2.170.150.40">
    <property type="entry name" value="Domain of unknown function (DUF427)"/>
    <property type="match status" value="1"/>
</dbReference>
<evidence type="ECO:0000259" key="1">
    <source>
        <dbReference type="Pfam" id="PF04248"/>
    </source>
</evidence>
<dbReference type="PANTHER" id="PTHR34310">
    <property type="entry name" value="DUF427 DOMAIN PROTEIN (AFU_ORTHOLOGUE AFUA_3G02220)"/>
    <property type="match status" value="1"/>
</dbReference>
<sequence>MATQMFELLMRGHNDLRYQPVQKRVRALLGGDTVVDTAGAALVWEPRRVVPSYAVPIADVSGELVEAASFLAEEHAVSLADGGPPALDPSTGFGFHTTPGLELMVRSGEFSGAAFRPDDPELGSMVVLDFDAFEWLEEDEPIFGHPRDPFSRIDLRQSSRHIEVEVAGTVVADSHHPLLLFEFVLPSRFYLPKADVLVPLEPSTTSTVCAYKGHATHWSAVELGDAGQDIAWSYESPPPELVQITGLICFYQERVDMVVDGVRLERPITPWSAPPNSA</sequence>
<dbReference type="PANTHER" id="PTHR34310:SF9">
    <property type="entry name" value="BLR5716 PROTEIN"/>
    <property type="match status" value="1"/>
</dbReference>
<dbReference type="InterPro" id="IPR038694">
    <property type="entry name" value="DUF427_sf"/>
</dbReference>
<evidence type="ECO:0000313" key="3">
    <source>
        <dbReference type="Proteomes" id="UP000535543"/>
    </source>
</evidence>
<keyword evidence="3" id="KW-1185">Reference proteome</keyword>
<evidence type="ECO:0000313" key="2">
    <source>
        <dbReference type="EMBL" id="NMN94465.1"/>
    </source>
</evidence>
<dbReference type="AlphaFoldDB" id="A0A848K5Y8"/>
<protein>
    <submittedName>
        <fullName evidence="2">DUF427 domain-containing protein</fullName>
    </submittedName>
</protein>
<organism evidence="2 3">
    <name type="scientific">Antrihabitans stalactiti</name>
    <dbReference type="NCBI Taxonomy" id="2584121"/>
    <lineage>
        <taxon>Bacteria</taxon>
        <taxon>Bacillati</taxon>
        <taxon>Actinomycetota</taxon>
        <taxon>Actinomycetes</taxon>
        <taxon>Mycobacteriales</taxon>
        <taxon>Nocardiaceae</taxon>
        <taxon>Antrihabitans</taxon>
    </lineage>
</organism>
<dbReference type="Pfam" id="PF04248">
    <property type="entry name" value="NTP_transf_9"/>
    <property type="match status" value="1"/>
</dbReference>